<evidence type="ECO:0000313" key="11">
    <source>
        <dbReference type="Proteomes" id="UP000532311"/>
    </source>
</evidence>
<dbReference type="GO" id="GO:0042438">
    <property type="term" value="P:melanin biosynthetic process"/>
    <property type="evidence" value="ECO:0007669"/>
    <property type="project" value="UniProtKB-KW"/>
</dbReference>
<evidence type="ECO:0000256" key="2">
    <source>
        <dbReference type="ARBA" id="ARBA00011906"/>
    </source>
</evidence>
<proteinExistence type="inferred from homology"/>
<organism evidence="10 11">
    <name type="scientific">Fusarium globosum</name>
    <dbReference type="NCBI Taxonomy" id="78864"/>
    <lineage>
        <taxon>Eukaryota</taxon>
        <taxon>Fungi</taxon>
        <taxon>Dikarya</taxon>
        <taxon>Ascomycota</taxon>
        <taxon>Pezizomycotina</taxon>
        <taxon>Sordariomycetes</taxon>
        <taxon>Hypocreomycetidae</taxon>
        <taxon>Hypocreales</taxon>
        <taxon>Nectriaceae</taxon>
        <taxon>Fusarium</taxon>
        <taxon>Fusarium fujikuroi species complex</taxon>
    </lineage>
</organism>
<dbReference type="AlphaFoldDB" id="A0A8H5XKR6"/>
<dbReference type="PRINTS" id="PR00092">
    <property type="entry name" value="TYROSINASE"/>
</dbReference>
<accession>A0A8H5XKR6</accession>
<sequence length="533" mass="59397">MAKVVTRKNIRTMPANERDDLVRAFAGIQKLDPTNPNSFFMIAGYHGEPFRGAGWGNPQWWGGYCNHGNVLFPTWHRAYLHRLEKALQSIVPGVAMAYWDETEEESLKYGIPEYFLTPTYTCQNKEVIDPNPLYSYKFQANITDHLSPIPDANYSKAAGYQTVRYPFSGLVGTEKDRAKTKVHNDTLNDLGIAKTNQMLNGNIVTWLNEVTFDNDEGTTIKANVRYKYGACLNAPNYTVFSNTTSAQQWNDDRAGTDGYVPIVPLESPHNSIHLAVGGFQLEKIDADFNQYTGANGDMGENDTAAFDPIFFFHHCFVDLVFYEWQRKNNALQSIDIIQGYPGTNSVDSQGPTPGVAGGTWLTLDSALDPFKKPGSETDPMTSRDVVNPESLGYNYQYNYNTPNDFNAGDPALFVPKHEETPILAVSNINRAAIGGSFMITAFVKNKNTGAMQLAGTEAVLSRWHVAGCANCQNHLEVRTHIPLHGWSKEKADKATFDVRLQTRDPTVADHVNFGDVPTQEQIPSFRVITSHIT</sequence>
<keyword evidence="3" id="KW-0479">Metal-binding</keyword>
<dbReference type="InterPro" id="IPR008922">
    <property type="entry name" value="Di-copper_centre_dom_sf"/>
</dbReference>
<keyword evidence="11" id="KW-1185">Reference proteome</keyword>
<dbReference type="EMBL" id="JAAQPF010000976">
    <property type="protein sequence ID" value="KAF5695316.1"/>
    <property type="molecule type" value="Genomic_DNA"/>
</dbReference>
<evidence type="ECO:0000256" key="1">
    <source>
        <dbReference type="ARBA" id="ARBA00009928"/>
    </source>
</evidence>
<dbReference type="SUPFAM" id="SSF48056">
    <property type="entry name" value="Di-copper centre-containing domain"/>
    <property type="match status" value="1"/>
</dbReference>
<evidence type="ECO:0000259" key="9">
    <source>
        <dbReference type="PROSITE" id="PS00498"/>
    </source>
</evidence>
<dbReference type="PANTHER" id="PTHR11474:SF76">
    <property type="entry name" value="SHKT DOMAIN-CONTAINING PROTEIN"/>
    <property type="match status" value="1"/>
</dbReference>
<protein>
    <recommendedName>
        <fullName evidence="2">tyrosinase</fullName>
        <ecNumber evidence="2">1.14.18.1</ecNumber>
    </recommendedName>
</protein>
<name>A0A8H5XKR6_9HYPO</name>
<dbReference type="Pfam" id="PF00264">
    <property type="entry name" value="Tyrosinase"/>
    <property type="match status" value="1"/>
</dbReference>
<dbReference type="InterPro" id="IPR002227">
    <property type="entry name" value="Tyrosinase_Cu-bd"/>
</dbReference>
<feature type="domain" description="Tyrosinase copper-binding" evidence="8">
    <location>
        <begin position="67"/>
        <end position="84"/>
    </location>
</feature>
<evidence type="ECO:0000256" key="7">
    <source>
        <dbReference type="ARBA" id="ARBA00048881"/>
    </source>
</evidence>
<comment type="catalytic activity">
    <reaction evidence="7">
        <text>L-tyrosine + O2 = L-dopaquinone + H2O</text>
        <dbReference type="Rhea" id="RHEA:18117"/>
        <dbReference type="ChEBI" id="CHEBI:15377"/>
        <dbReference type="ChEBI" id="CHEBI:15379"/>
        <dbReference type="ChEBI" id="CHEBI:57924"/>
        <dbReference type="ChEBI" id="CHEBI:58315"/>
        <dbReference type="EC" id="1.14.18.1"/>
    </reaction>
</comment>
<dbReference type="PROSITE" id="PS00498">
    <property type="entry name" value="TYROSINASE_2"/>
    <property type="match status" value="1"/>
</dbReference>
<comment type="caution">
    <text evidence="10">The sequence shown here is derived from an EMBL/GenBank/DDBJ whole genome shotgun (WGS) entry which is preliminary data.</text>
</comment>
<evidence type="ECO:0000256" key="6">
    <source>
        <dbReference type="ARBA" id="ARBA00048233"/>
    </source>
</evidence>
<comment type="catalytic activity">
    <reaction evidence="6">
        <text>2 L-dopa + O2 = 2 L-dopaquinone + 2 H2O</text>
        <dbReference type="Rhea" id="RHEA:34287"/>
        <dbReference type="ChEBI" id="CHEBI:15377"/>
        <dbReference type="ChEBI" id="CHEBI:15379"/>
        <dbReference type="ChEBI" id="CHEBI:57504"/>
        <dbReference type="ChEBI" id="CHEBI:57924"/>
        <dbReference type="EC" id="1.14.18.1"/>
    </reaction>
</comment>
<keyword evidence="4" id="KW-0186">Copper</keyword>
<evidence type="ECO:0000256" key="3">
    <source>
        <dbReference type="ARBA" id="ARBA00022723"/>
    </source>
</evidence>
<keyword evidence="5" id="KW-0470">Melanin biosynthesis</keyword>
<dbReference type="GO" id="GO:0004503">
    <property type="term" value="F:tyrosinase activity"/>
    <property type="evidence" value="ECO:0007669"/>
    <property type="project" value="UniProtKB-EC"/>
</dbReference>
<evidence type="ECO:0000256" key="5">
    <source>
        <dbReference type="ARBA" id="ARBA00023101"/>
    </source>
</evidence>
<dbReference type="EC" id="1.14.18.1" evidence="2"/>
<dbReference type="Proteomes" id="UP000532311">
    <property type="component" value="Unassembled WGS sequence"/>
</dbReference>
<evidence type="ECO:0000259" key="8">
    <source>
        <dbReference type="PROSITE" id="PS00497"/>
    </source>
</evidence>
<dbReference type="PROSITE" id="PS00497">
    <property type="entry name" value="TYROSINASE_1"/>
    <property type="match status" value="1"/>
</dbReference>
<gene>
    <name evidence="10" type="ORF">FGLOB1_14035</name>
</gene>
<reference evidence="10 11" key="1">
    <citation type="submission" date="2020-05" db="EMBL/GenBank/DDBJ databases">
        <title>Identification and distribution of gene clusters putatively required for synthesis of sphingolipid metabolism inhibitors in phylogenetically diverse species of the filamentous fungus Fusarium.</title>
        <authorList>
            <person name="Kim H.-S."/>
            <person name="Busman M."/>
            <person name="Brown D.W."/>
            <person name="Divon H."/>
            <person name="Uhlig S."/>
            <person name="Proctor R.H."/>
        </authorList>
    </citation>
    <scope>NUCLEOTIDE SEQUENCE [LARGE SCALE GENOMIC DNA]</scope>
    <source>
        <strain evidence="10 11">NRRL 26131</strain>
    </source>
</reference>
<dbReference type="PANTHER" id="PTHR11474">
    <property type="entry name" value="TYROSINASE FAMILY MEMBER"/>
    <property type="match status" value="1"/>
</dbReference>
<dbReference type="GO" id="GO:0046872">
    <property type="term" value="F:metal ion binding"/>
    <property type="evidence" value="ECO:0007669"/>
    <property type="project" value="UniProtKB-KW"/>
</dbReference>
<evidence type="ECO:0000313" key="10">
    <source>
        <dbReference type="EMBL" id="KAF5695316.1"/>
    </source>
</evidence>
<feature type="domain" description="Tyrosinase copper-binding" evidence="9">
    <location>
        <begin position="307"/>
        <end position="318"/>
    </location>
</feature>
<dbReference type="Gene3D" id="1.10.1280.10">
    <property type="entry name" value="Di-copper center containing domain from catechol oxidase"/>
    <property type="match status" value="1"/>
</dbReference>
<evidence type="ECO:0000256" key="4">
    <source>
        <dbReference type="ARBA" id="ARBA00023008"/>
    </source>
</evidence>
<comment type="similarity">
    <text evidence="1">Belongs to the tyrosinase family.</text>
</comment>
<dbReference type="InterPro" id="IPR050316">
    <property type="entry name" value="Tyrosinase/Hemocyanin"/>
</dbReference>